<name>A0A4C1U279_EUMVA</name>
<evidence type="ECO:0000313" key="2">
    <source>
        <dbReference type="Proteomes" id="UP000299102"/>
    </source>
</evidence>
<sequence>MTDTVRGGRAVTCDAHGKKFPSLRLQSGSNPVLSRSKLMLLRTELRAELRAQTVKALAFGEIENIPNV</sequence>
<dbReference type="AlphaFoldDB" id="A0A4C1U279"/>
<evidence type="ECO:0000313" key="1">
    <source>
        <dbReference type="EMBL" id="GBP20358.1"/>
    </source>
</evidence>
<dbReference type="EMBL" id="BGZK01000117">
    <property type="protein sequence ID" value="GBP20358.1"/>
    <property type="molecule type" value="Genomic_DNA"/>
</dbReference>
<accession>A0A4C1U279</accession>
<organism evidence="1 2">
    <name type="scientific">Eumeta variegata</name>
    <name type="common">Bagworm moth</name>
    <name type="synonym">Eumeta japonica</name>
    <dbReference type="NCBI Taxonomy" id="151549"/>
    <lineage>
        <taxon>Eukaryota</taxon>
        <taxon>Metazoa</taxon>
        <taxon>Ecdysozoa</taxon>
        <taxon>Arthropoda</taxon>
        <taxon>Hexapoda</taxon>
        <taxon>Insecta</taxon>
        <taxon>Pterygota</taxon>
        <taxon>Neoptera</taxon>
        <taxon>Endopterygota</taxon>
        <taxon>Lepidoptera</taxon>
        <taxon>Glossata</taxon>
        <taxon>Ditrysia</taxon>
        <taxon>Tineoidea</taxon>
        <taxon>Psychidae</taxon>
        <taxon>Oiketicinae</taxon>
        <taxon>Eumeta</taxon>
    </lineage>
</organism>
<reference evidence="1 2" key="1">
    <citation type="journal article" date="2019" name="Commun. Biol.">
        <title>The bagworm genome reveals a unique fibroin gene that provides high tensile strength.</title>
        <authorList>
            <person name="Kono N."/>
            <person name="Nakamura H."/>
            <person name="Ohtoshi R."/>
            <person name="Tomita M."/>
            <person name="Numata K."/>
            <person name="Arakawa K."/>
        </authorList>
    </citation>
    <scope>NUCLEOTIDE SEQUENCE [LARGE SCALE GENOMIC DNA]</scope>
</reference>
<protein>
    <submittedName>
        <fullName evidence="1">Uncharacterized protein</fullName>
    </submittedName>
</protein>
<comment type="caution">
    <text evidence="1">The sequence shown here is derived from an EMBL/GenBank/DDBJ whole genome shotgun (WGS) entry which is preliminary data.</text>
</comment>
<keyword evidence="2" id="KW-1185">Reference proteome</keyword>
<dbReference type="Proteomes" id="UP000299102">
    <property type="component" value="Unassembled WGS sequence"/>
</dbReference>
<gene>
    <name evidence="1" type="ORF">EVAR_10623_1</name>
</gene>
<proteinExistence type="predicted"/>